<dbReference type="PANTHER" id="PTHR35446:SF2">
    <property type="entry name" value="CARBOXYMUCONOLACTONE DECARBOXYLASE-LIKE DOMAIN-CONTAINING PROTEIN"/>
    <property type="match status" value="1"/>
</dbReference>
<gene>
    <name evidence="1" type="ORF">GCM10011389_10200</name>
</gene>
<dbReference type="EMBL" id="BMIN01000003">
    <property type="protein sequence ID" value="GGD04630.1"/>
    <property type="molecule type" value="Genomic_DNA"/>
</dbReference>
<keyword evidence="2" id="KW-1185">Reference proteome</keyword>
<evidence type="ECO:0000313" key="2">
    <source>
        <dbReference type="Proteomes" id="UP000642571"/>
    </source>
</evidence>
<dbReference type="InterPro" id="IPR029032">
    <property type="entry name" value="AhpD-like"/>
</dbReference>
<comment type="caution">
    <text evidence="1">The sequence shown here is derived from an EMBL/GenBank/DDBJ whole genome shotgun (WGS) entry which is preliminary data.</text>
</comment>
<accession>A0ABQ1PVY8</accession>
<dbReference type="RefSeq" id="WP_188651494.1">
    <property type="nucleotide sequence ID" value="NZ_BMIN01000003.1"/>
</dbReference>
<proteinExistence type="predicted"/>
<dbReference type="SUPFAM" id="SSF69118">
    <property type="entry name" value="AhpD-like"/>
    <property type="match status" value="1"/>
</dbReference>
<sequence>MPWIKPAKQSEIKQMEALSHLEQPLPLFNRLIAKSPSLLEAFAPVQQAVKETFLTEVQRETLITFVSMHNGCEFCKESHSQLLIELTGDKDILSKLSSFEEGYFDQPLTLMLRYAQKLIAKPVQVEKKDVEALKNVGLSDKEIVELNHVIAYTSYTNQISIGLGL</sequence>
<dbReference type="Gene3D" id="1.20.1290.10">
    <property type="entry name" value="AhpD-like"/>
    <property type="match status" value="1"/>
</dbReference>
<evidence type="ECO:0000313" key="1">
    <source>
        <dbReference type="EMBL" id="GGD04630.1"/>
    </source>
</evidence>
<organism evidence="1 2">
    <name type="scientific">Pontibacillus salipaludis</name>
    <dbReference type="NCBI Taxonomy" id="1697394"/>
    <lineage>
        <taxon>Bacteria</taxon>
        <taxon>Bacillati</taxon>
        <taxon>Bacillota</taxon>
        <taxon>Bacilli</taxon>
        <taxon>Bacillales</taxon>
        <taxon>Bacillaceae</taxon>
        <taxon>Pontibacillus</taxon>
    </lineage>
</organism>
<reference evidence="2" key="1">
    <citation type="journal article" date="2019" name="Int. J. Syst. Evol. Microbiol.">
        <title>The Global Catalogue of Microorganisms (GCM) 10K type strain sequencing project: providing services to taxonomists for standard genome sequencing and annotation.</title>
        <authorList>
            <consortium name="The Broad Institute Genomics Platform"/>
            <consortium name="The Broad Institute Genome Sequencing Center for Infectious Disease"/>
            <person name="Wu L."/>
            <person name="Ma J."/>
        </authorList>
    </citation>
    <scope>NUCLEOTIDE SEQUENCE [LARGE SCALE GENOMIC DNA]</scope>
    <source>
        <strain evidence="2">CGMCC 1.15353</strain>
    </source>
</reference>
<name>A0ABQ1PVY8_9BACI</name>
<dbReference type="Proteomes" id="UP000642571">
    <property type="component" value="Unassembled WGS sequence"/>
</dbReference>
<evidence type="ECO:0008006" key="3">
    <source>
        <dbReference type="Google" id="ProtNLM"/>
    </source>
</evidence>
<protein>
    <recommendedName>
        <fullName evidence="3">Carboxymuconolactone decarboxylase-like domain-containing protein</fullName>
    </recommendedName>
</protein>
<dbReference type="PANTHER" id="PTHR35446">
    <property type="entry name" value="SI:CH211-175M2.5"/>
    <property type="match status" value="1"/>
</dbReference>